<organism evidence="2 3">
    <name type="scientific">Phytophthora megakarya</name>
    <dbReference type="NCBI Taxonomy" id="4795"/>
    <lineage>
        <taxon>Eukaryota</taxon>
        <taxon>Sar</taxon>
        <taxon>Stramenopiles</taxon>
        <taxon>Oomycota</taxon>
        <taxon>Peronosporomycetes</taxon>
        <taxon>Peronosporales</taxon>
        <taxon>Peronosporaceae</taxon>
        <taxon>Phytophthora</taxon>
    </lineage>
</organism>
<dbReference type="OrthoDB" id="129427at2759"/>
<reference evidence="3" key="1">
    <citation type="submission" date="2017-03" db="EMBL/GenBank/DDBJ databases">
        <title>Phytopthora megakarya and P. palmivora, two closely related causual agents of cacao black pod achieved similar genome size and gene model numbers by different mechanisms.</title>
        <authorList>
            <person name="Ali S."/>
            <person name="Shao J."/>
            <person name="Larry D.J."/>
            <person name="Kronmiller B."/>
            <person name="Shen D."/>
            <person name="Strem M.D."/>
            <person name="Melnick R.L."/>
            <person name="Guiltinan M.J."/>
            <person name="Tyler B.M."/>
            <person name="Meinhardt L.W."/>
            <person name="Bailey B.A."/>
        </authorList>
    </citation>
    <scope>NUCLEOTIDE SEQUENCE [LARGE SCALE GENOMIC DNA]</scope>
    <source>
        <strain evidence="3">zdho120</strain>
    </source>
</reference>
<evidence type="ECO:0000256" key="1">
    <source>
        <dbReference type="SAM" id="MobiDB-lite"/>
    </source>
</evidence>
<dbReference type="AlphaFoldDB" id="A0A225WLG8"/>
<sequence>MEIPNTQVSESEIGKPSSKTVRKKVIAPDDVEDEDHIRSGWYEEGLKPIYHRKELHDFVDQDPVICFLKRRIADPNDPVTARATLANRVDAGMELICLFKETGMVPGSFDAEALFDLEFDVIEVTSRNLFQKSKILVGEVPQS</sequence>
<evidence type="ECO:0000313" key="2">
    <source>
        <dbReference type="EMBL" id="OWZ18531.1"/>
    </source>
</evidence>
<accession>A0A225WLG8</accession>
<keyword evidence="3" id="KW-1185">Reference proteome</keyword>
<proteinExistence type="predicted"/>
<name>A0A225WLG8_9STRA</name>
<dbReference type="EMBL" id="NBNE01000574">
    <property type="protein sequence ID" value="OWZ18531.1"/>
    <property type="molecule type" value="Genomic_DNA"/>
</dbReference>
<evidence type="ECO:0000313" key="3">
    <source>
        <dbReference type="Proteomes" id="UP000198211"/>
    </source>
</evidence>
<dbReference type="Proteomes" id="UP000198211">
    <property type="component" value="Unassembled WGS sequence"/>
</dbReference>
<protein>
    <submittedName>
        <fullName evidence="2">Uncharacterized protein</fullName>
    </submittedName>
</protein>
<feature type="compositionally biased region" description="Polar residues" evidence="1">
    <location>
        <begin position="1"/>
        <end position="10"/>
    </location>
</feature>
<feature type="region of interest" description="Disordered" evidence="1">
    <location>
        <begin position="1"/>
        <end position="25"/>
    </location>
</feature>
<comment type="caution">
    <text evidence="2">The sequence shown here is derived from an EMBL/GenBank/DDBJ whole genome shotgun (WGS) entry which is preliminary data.</text>
</comment>
<gene>
    <name evidence="2" type="ORF">PHMEG_0007361</name>
</gene>